<accession>A0ABX2TCF1</accession>
<gene>
    <name evidence="3" type="ORF">HND93_14105</name>
</gene>
<dbReference type="PANTHER" id="PTHR42964:SF1">
    <property type="entry name" value="POLYKETIDE BIOSYNTHESIS ENOYL-COA HYDRATASE PKSH-RELATED"/>
    <property type="match status" value="1"/>
</dbReference>
<evidence type="ECO:0000313" key="3">
    <source>
        <dbReference type="EMBL" id="NYZ20843.1"/>
    </source>
</evidence>
<dbReference type="Proteomes" id="UP000584642">
    <property type="component" value="Unassembled WGS sequence"/>
</dbReference>
<sequence>MLRAEREGAVTTLWIDRPNRRNALNAEVIAALPGAIAAAGADGACRCVVLRGAGDHFCAGRELADGEAVGRSLDAVFAYDDAYTRIFEELNRLPKPSVAVVRGYAVAGGFTLAMGCDFVLADETARFGALEMRNGFPAAINTVLLARLAAPRHALELLLSAGTVTARRLEAMGLVNQVADDGDALEALAGSFTRDLAELDPLAVRLTKEAHRAARSLPPGEALATGRNLNALLMASGRIAEGARAFAERQAARRGAS</sequence>
<organism evidence="3 4">
    <name type="scientific">Azospirillum oleiclasticum</name>
    <dbReference type="NCBI Taxonomy" id="2735135"/>
    <lineage>
        <taxon>Bacteria</taxon>
        <taxon>Pseudomonadati</taxon>
        <taxon>Pseudomonadota</taxon>
        <taxon>Alphaproteobacteria</taxon>
        <taxon>Rhodospirillales</taxon>
        <taxon>Azospirillaceae</taxon>
        <taxon>Azospirillum</taxon>
    </lineage>
</organism>
<protein>
    <submittedName>
        <fullName evidence="3">Enoyl-CoA hydratase/isomerase family protein</fullName>
    </submittedName>
</protein>
<dbReference type="RefSeq" id="WP_180282620.1">
    <property type="nucleotide sequence ID" value="NZ_JABFDB010000009.1"/>
</dbReference>
<proteinExistence type="inferred from homology"/>
<dbReference type="Gene3D" id="3.90.226.10">
    <property type="entry name" value="2-enoyl-CoA Hydratase, Chain A, domain 1"/>
    <property type="match status" value="1"/>
</dbReference>
<dbReference type="InterPro" id="IPR029045">
    <property type="entry name" value="ClpP/crotonase-like_dom_sf"/>
</dbReference>
<dbReference type="EMBL" id="JABFDB010000009">
    <property type="protein sequence ID" value="NYZ20843.1"/>
    <property type="molecule type" value="Genomic_DNA"/>
</dbReference>
<evidence type="ECO:0000256" key="1">
    <source>
        <dbReference type="ARBA" id="ARBA00005254"/>
    </source>
</evidence>
<name>A0ABX2TCF1_9PROT</name>
<keyword evidence="4" id="KW-1185">Reference proteome</keyword>
<comment type="similarity">
    <text evidence="1 2">Belongs to the enoyl-CoA hydratase/isomerase family.</text>
</comment>
<dbReference type="CDD" id="cd06558">
    <property type="entry name" value="crotonase-like"/>
    <property type="match status" value="1"/>
</dbReference>
<dbReference type="InterPro" id="IPR014748">
    <property type="entry name" value="Enoyl-CoA_hydra_C"/>
</dbReference>
<reference evidence="3 4" key="1">
    <citation type="submission" date="2020-05" db="EMBL/GenBank/DDBJ databases">
        <title>Azospirillum oleiclasticum sp. nov, a nitrogen-fixing and heavy crude oil-emulsifying bacterium isolated from the crude oil of Yumen Oilfield.</title>
        <authorList>
            <person name="Wu D."/>
            <person name="Cai M."/>
            <person name="Zhang X."/>
        </authorList>
    </citation>
    <scope>NUCLEOTIDE SEQUENCE [LARGE SCALE GENOMIC DNA]</scope>
    <source>
        <strain evidence="3 4">ROY-1-1-2</strain>
    </source>
</reference>
<dbReference type="Gene3D" id="1.10.12.10">
    <property type="entry name" value="Lyase 2-enoyl-coa Hydratase, Chain A, domain 2"/>
    <property type="match status" value="1"/>
</dbReference>
<dbReference type="InterPro" id="IPR051683">
    <property type="entry name" value="Enoyl-CoA_Hydratase/Isomerase"/>
</dbReference>
<dbReference type="InterPro" id="IPR001753">
    <property type="entry name" value="Enoyl-CoA_hydra/iso"/>
</dbReference>
<dbReference type="SUPFAM" id="SSF52096">
    <property type="entry name" value="ClpP/crotonase"/>
    <property type="match status" value="1"/>
</dbReference>
<comment type="caution">
    <text evidence="3">The sequence shown here is derived from an EMBL/GenBank/DDBJ whole genome shotgun (WGS) entry which is preliminary data.</text>
</comment>
<evidence type="ECO:0000313" key="4">
    <source>
        <dbReference type="Proteomes" id="UP000584642"/>
    </source>
</evidence>
<dbReference type="InterPro" id="IPR018376">
    <property type="entry name" value="Enoyl-CoA_hyd/isom_CS"/>
</dbReference>
<dbReference type="PROSITE" id="PS00166">
    <property type="entry name" value="ENOYL_COA_HYDRATASE"/>
    <property type="match status" value="1"/>
</dbReference>
<dbReference type="Pfam" id="PF00378">
    <property type="entry name" value="ECH_1"/>
    <property type="match status" value="1"/>
</dbReference>
<dbReference type="PANTHER" id="PTHR42964">
    <property type="entry name" value="ENOYL-COA HYDRATASE"/>
    <property type="match status" value="1"/>
</dbReference>
<evidence type="ECO:0000256" key="2">
    <source>
        <dbReference type="RuleBase" id="RU003707"/>
    </source>
</evidence>